<dbReference type="GO" id="GO:0008270">
    <property type="term" value="F:zinc ion binding"/>
    <property type="evidence" value="ECO:0007669"/>
    <property type="project" value="InterPro"/>
</dbReference>
<proteinExistence type="predicted"/>
<evidence type="ECO:0000259" key="1">
    <source>
        <dbReference type="Pfam" id="PF01844"/>
    </source>
</evidence>
<dbReference type="CDD" id="cd00085">
    <property type="entry name" value="HNHc"/>
    <property type="match status" value="1"/>
</dbReference>
<evidence type="ECO:0000313" key="2">
    <source>
        <dbReference type="EMBL" id="CAA6799728.1"/>
    </source>
</evidence>
<organism evidence="2">
    <name type="scientific">uncultured Sulfurovum sp</name>
    <dbReference type="NCBI Taxonomy" id="269237"/>
    <lineage>
        <taxon>Bacteria</taxon>
        <taxon>Pseudomonadati</taxon>
        <taxon>Campylobacterota</taxon>
        <taxon>Epsilonproteobacteria</taxon>
        <taxon>Campylobacterales</taxon>
        <taxon>Sulfurovaceae</taxon>
        <taxon>Sulfurovum</taxon>
        <taxon>environmental samples</taxon>
    </lineage>
</organism>
<dbReference type="GO" id="GO:0003676">
    <property type="term" value="F:nucleic acid binding"/>
    <property type="evidence" value="ECO:0007669"/>
    <property type="project" value="InterPro"/>
</dbReference>
<gene>
    <name evidence="2" type="ORF">HELGO_WM79340</name>
</gene>
<reference evidence="2" key="1">
    <citation type="submission" date="2020-01" db="EMBL/GenBank/DDBJ databases">
        <authorList>
            <person name="Meier V. D."/>
            <person name="Meier V D."/>
        </authorList>
    </citation>
    <scope>NUCLEOTIDE SEQUENCE</scope>
    <source>
        <strain evidence="2">HLG_WM_MAG_06</strain>
    </source>
</reference>
<dbReference type="InterPro" id="IPR003615">
    <property type="entry name" value="HNH_nuc"/>
</dbReference>
<dbReference type="EMBL" id="CACVAP010000025">
    <property type="protein sequence ID" value="CAA6799728.1"/>
    <property type="molecule type" value="Genomic_DNA"/>
</dbReference>
<dbReference type="Pfam" id="PF01844">
    <property type="entry name" value="HNH"/>
    <property type="match status" value="1"/>
</dbReference>
<feature type="domain" description="HNH" evidence="1">
    <location>
        <begin position="56"/>
        <end position="103"/>
    </location>
</feature>
<dbReference type="InterPro" id="IPR002711">
    <property type="entry name" value="HNH"/>
</dbReference>
<dbReference type="AlphaFoldDB" id="A0A6S6RWP7"/>
<sequence>MNAVKYEGDIKDTVDAYNALNKNSQSGNYWDKTDAGIPEVKKHIKDHYKKVQEHTCVYCQQKIVVEHAMAWDIEHIIPKTPYPQFLFTEENLAVSCKDCNLIKFDKNVLKNPKRKRFPKKSEDYIISHPHYDEYDEHIHIIADKLYRPKDAKGEKTIEVCGLLRFAYKYTDYGETNEDIEITKQIVKLGKELISASNATETAFIIDCLKDLKDFREKKSRDIYLKSLLK</sequence>
<name>A0A6S6RWP7_9BACT</name>
<dbReference type="Gene3D" id="1.10.30.50">
    <property type="match status" value="1"/>
</dbReference>
<protein>
    <recommendedName>
        <fullName evidence="1">HNH domain-containing protein</fullName>
    </recommendedName>
</protein>
<accession>A0A6S6RWP7</accession>
<dbReference type="GO" id="GO:0004519">
    <property type="term" value="F:endonuclease activity"/>
    <property type="evidence" value="ECO:0007669"/>
    <property type="project" value="InterPro"/>
</dbReference>